<organism evidence="2 3">
    <name type="scientific">Emticicia agri</name>
    <dbReference type="NCBI Taxonomy" id="2492393"/>
    <lineage>
        <taxon>Bacteria</taxon>
        <taxon>Pseudomonadati</taxon>
        <taxon>Bacteroidota</taxon>
        <taxon>Cytophagia</taxon>
        <taxon>Cytophagales</taxon>
        <taxon>Leadbetterellaceae</taxon>
        <taxon>Emticicia</taxon>
    </lineage>
</organism>
<accession>A0A4Q5LVL6</accession>
<feature type="transmembrane region" description="Helical" evidence="1">
    <location>
        <begin position="82"/>
        <end position="100"/>
    </location>
</feature>
<evidence type="ECO:0000313" key="2">
    <source>
        <dbReference type="EMBL" id="RYU93599.1"/>
    </source>
</evidence>
<dbReference type="EMBL" id="SEWF01000041">
    <property type="protein sequence ID" value="RYU93599.1"/>
    <property type="molecule type" value="Genomic_DNA"/>
</dbReference>
<feature type="transmembrane region" description="Helical" evidence="1">
    <location>
        <begin position="121"/>
        <end position="144"/>
    </location>
</feature>
<name>A0A4Q5LVL6_9BACT</name>
<proteinExistence type="predicted"/>
<keyword evidence="1" id="KW-0472">Membrane</keyword>
<gene>
    <name evidence="2" type="ORF">EWM59_21365</name>
</gene>
<keyword evidence="1" id="KW-0812">Transmembrane</keyword>
<evidence type="ECO:0000313" key="3">
    <source>
        <dbReference type="Proteomes" id="UP000293162"/>
    </source>
</evidence>
<evidence type="ECO:0000256" key="1">
    <source>
        <dbReference type="SAM" id="Phobius"/>
    </source>
</evidence>
<keyword evidence="3" id="KW-1185">Reference proteome</keyword>
<protein>
    <submittedName>
        <fullName evidence="2">Uncharacterized protein</fullName>
    </submittedName>
</protein>
<feature type="transmembrane region" description="Helical" evidence="1">
    <location>
        <begin position="48"/>
        <end position="70"/>
    </location>
</feature>
<dbReference type="Proteomes" id="UP000293162">
    <property type="component" value="Unassembled WGS sequence"/>
</dbReference>
<reference evidence="2 3" key="1">
    <citation type="submission" date="2019-02" db="EMBL/GenBank/DDBJ databases">
        <title>Bacterial novel species Emticicia sp. 17J42-9 isolated from soil.</title>
        <authorList>
            <person name="Jung H.-Y."/>
        </authorList>
    </citation>
    <scope>NUCLEOTIDE SEQUENCE [LARGE SCALE GENOMIC DNA]</scope>
    <source>
        <strain evidence="2 3">17J42-9</strain>
    </source>
</reference>
<sequence>MILLQATLFLGFLLIPLPLVTFAHVCGLHVFVRAMLKKQEDFNTAQRVGVGVIFLILVYLAKYAIAFWSLLFAPFGLIGLKFPVLAIVIGVLSLIALLVFEAQNIYEQFFKTNQTRFSAKYYVLSMAMSIVVFACTMGGLYWFLEDIQWD</sequence>
<dbReference type="AlphaFoldDB" id="A0A4Q5LVL6"/>
<comment type="caution">
    <text evidence="2">The sequence shown here is derived from an EMBL/GenBank/DDBJ whole genome shotgun (WGS) entry which is preliminary data.</text>
</comment>
<keyword evidence="1" id="KW-1133">Transmembrane helix</keyword>
<feature type="transmembrane region" description="Helical" evidence="1">
    <location>
        <begin position="6"/>
        <end position="36"/>
    </location>
</feature>
<dbReference type="RefSeq" id="WP_130023293.1">
    <property type="nucleotide sequence ID" value="NZ_SEWF01000041.1"/>
</dbReference>